<accession>A0A518I2U4</accession>
<dbReference type="EMBL" id="CP037423">
    <property type="protein sequence ID" value="QDV47398.1"/>
    <property type="molecule type" value="Genomic_DNA"/>
</dbReference>
<protein>
    <submittedName>
        <fullName evidence="2">Uncharacterized protein</fullName>
    </submittedName>
</protein>
<evidence type="ECO:0000313" key="2">
    <source>
        <dbReference type="EMBL" id="QDV47398.1"/>
    </source>
</evidence>
<evidence type="ECO:0000256" key="1">
    <source>
        <dbReference type="SAM" id="MobiDB-lite"/>
    </source>
</evidence>
<sequence>MLRSVASPATPVASGFGQEAGASMTVCSQAGAREQGTCGQRTDVRRPFQVVVGSLADDGPEGPSYSKTGRPKLDGLESLDTNGDANQVPDDPSNGPME</sequence>
<name>A0A518I2U4_9BACT</name>
<keyword evidence="3" id="KW-1185">Reference proteome</keyword>
<dbReference type="AlphaFoldDB" id="A0A518I2U4"/>
<feature type="region of interest" description="Disordered" evidence="1">
    <location>
        <begin position="52"/>
        <end position="98"/>
    </location>
</feature>
<dbReference type="Proteomes" id="UP000319004">
    <property type="component" value="Chromosome"/>
</dbReference>
<reference evidence="2 3" key="1">
    <citation type="submission" date="2019-03" db="EMBL/GenBank/DDBJ databases">
        <title>Deep-cultivation of Planctomycetes and their phenomic and genomic characterization uncovers novel biology.</title>
        <authorList>
            <person name="Wiegand S."/>
            <person name="Jogler M."/>
            <person name="Boedeker C."/>
            <person name="Pinto D."/>
            <person name="Vollmers J."/>
            <person name="Rivas-Marin E."/>
            <person name="Kohn T."/>
            <person name="Peeters S.H."/>
            <person name="Heuer A."/>
            <person name="Rast P."/>
            <person name="Oberbeckmann S."/>
            <person name="Bunk B."/>
            <person name="Jeske O."/>
            <person name="Meyerdierks A."/>
            <person name="Storesund J.E."/>
            <person name="Kallscheuer N."/>
            <person name="Luecker S."/>
            <person name="Lage O.M."/>
            <person name="Pohl T."/>
            <person name="Merkel B.J."/>
            <person name="Hornburger P."/>
            <person name="Mueller R.-W."/>
            <person name="Bruemmer F."/>
            <person name="Labrenz M."/>
            <person name="Spormann A.M."/>
            <person name="Op den Camp H."/>
            <person name="Overmann J."/>
            <person name="Amann R."/>
            <person name="Jetten M.S.M."/>
            <person name="Mascher T."/>
            <person name="Medema M.H."/>
            <person name="Devos D.P."/>
            <person name="Kaster A.-K."/>
            <person name="Ovreas L."/>
            <person name="Rohde M."/>
            <person name="Galperin M.Y."/>
            <person name="Jogler C."/>
        </authorList>
    </citation>
    <scope>NUCLEOTIDE SEQUENCE [LARGE SCALE GENOMIC DNA]</scope>
    <source>
        <strain evidence="2 3">Enr13</strain>
    </source>
</reference>
<proteinExistence type="predicted"/>
<evidence type="ECO:0000313" key="3">
    <source>
        <dbReference type="Proteomes" id="UP000319004"/>
    </source>
</evidence>
<gene>
    <name evidence="2" type="ORF">Enr13x_73070</name>
</gene>
<feature type="region of interest" description="Disordered" evidence="1">
    <location>
        <begin position="1"/>
        <end position="22"/>
    </location>
</feature>
<dbReference type="KEGG" id="snep:Enr13x_73070"/>
<organism evidence="2 3">
    <name type="scientific">Stieleria neptunia</name>
    <dbReference type="NCBI Taxonomy" id="2527979"/>
    <lineage>
        <taxon>Bacteria</taxon>
        <taxon>Pseudomonadati</taxon>
        <taxon>Planctomycetota</taxon>
        <taxon>Planctomycetia</taxon>
        <taxon>Pirellulales</taxon>
        <taxon>Pirellulaceae</taxon>
        <taxon>Stieleria</taxon>
    </lineage>
</organism>